<feature type="region of interest" description="Leucine repeat II (LRII)" evidence="5">
    <location>
        <begin position="434"/>
        <end position="466"/>
    </location>
</feature>
<dbReference type="Pfam" id="PF03514">
    <property type="entry name" value="GRAS"/>
    <property type="match status" value="1"/>
</dbReference>
<dbReference type="AlphaFoldDB" id="A0A1Q3C8A4"/>
<sequence>MSSGFSGGGGGGGPNFYNTTGYGRGRSMSTATTMNIINNNNNNISQQQQQQQQHPYRSHLSGIFLDQTSPQISNRTTPSFNFGKRTLSEFQNHNQQQHQQNQALANFFLRSVKPRIHQNMISSPISTLSSIDFSTPEFPSLLSQQQQRFGMPLLQQLRLQTQTQATPVIQQATNPNFTGVPYMGTVQQQQHNRAVVQALDSENKMMNRLLELEKQLLDDNDEDEGGDAVSVITSEWSETIQNLMSCSSSSSPKPISPSPTSSSSSSSSTSTVASPASSCSKQTLMEAAAAISEGKTDMANEILTRVVQVSNPVACSEQRLIEYLSLALKSRVNSFENPSSMNELFSKEHDASTQLLFDVSPCFKLGFMAANLAILEATLDQPSSNKFHVVDFDIGQGGQYLNLLHALSASQNGKPAVVKITAVTDKEGDERLRYVGDVLGQEAKRVGVCLKFTVLVTHKPGDLSRDSLGCEPDEPLAVNFAFKLYRMPDESVSTENPRDELLRRVKGLSPRVVTLVEEELNTNTAPFMARVGEVCSFYGALFGSIDATVPRDHPDRVKVEEGLGRKLVNSVACEGRERVERCEVFGKWRARMGMAGFEFKPLSQNVAESMRARLSNGAGVNPGFTVKEDKGGVCFGWKGRTLTVASAWR</sequence>
<feature type="region of interest" description="SAW" evidence="5">
    <location>
        <begin position="572"/>
        <end position="649"/>
    </location>
</feature>
<dbReference type="FunCoup" id="A0A1Q3C8A4">
    <property type="interactions" value="997"/>
</dbReference>
<keyword evidence="2" id="KW-0805">Transcription regulation</keyword>
<evidence type="ECO:0000256" key="5">
    <source>
        <dbReference type="PROSITE-ProRule" id="PRU01191"/>
    </source>
</evidence>
<evidence type="ECO:0000313" key="7">
    <source>
        <dbReference type="EMBL" id="GAV76293.1"/>
    </source>
</evidence>
<evidence type="ECO:0000256" key="1">
    <source>
        <dbReference type="ARBA" id="ARBA00004123"/>
    </source>
</evidence>
<dbReference type="EMBL" id="BDDD01001477">
    <property type="protein sequence ID" value="GAV76293.1"/>
    <property type="molecule type" value="Genomic_DNA"/>
</dbReference>
<dbReference type="STRING" id="3775.A0A1Q3C8A4"/>
<dbReference type="Proteomes" id="UP000187406">
    <property type="component" value="Unassembled WGS sequence"/>
</dbReference>
<feature type="compositionally biased region" description="Low complexity" evidence="6">
    <location>
        <begin position="245"/>
        <end position="277"/>
    </location>
</feature>
<protein>
    <submittedName>
        <fullName evidence="7">GRAS domain-containing protein</fullName>
    </submittedName>
</protein>
<dbReference type="PANTHER" id="PTHR31636">
    <property type="entry name" value="OSJNBA0084A10.13 PROTEIN-RELATED"/>
    <property type="match status" value="1"/>
</dbReference>
<comment type="caution">
    <text evidence="5">Lacks conserved residue(s) required for the propagation of feature annotation.</text>
</comment>
<reference evidence="8" key="1">
    <citation type="submission" date="2016-04" db="EMBL/GenBank/DDBJ databases">
        <title>Cephalotus genome sequencing.</title>
        <authorList>
            <person name="Fukushima K."/>
            <person name="Hasebe M."/>
            <person name="Fang X."/>
        </authorList>
    </citation>
    <scope>NUCLEOTIDE SEQUENCE [LARGE SCALE GENOMIC DNA]</scope>
    <source>
        <strain evidence="8">cv. St1</strain>
    </source>
</reference>
<keyword evidence="4" id="KW-0539">Nucleus</keyword>
<dbReference type="InParanoid" id="A0A1Q3C8A4"/>
<evidence type="ECO:0000256" key="6">
    <source>
        <dbReference type="SAM" id="MobiDB-lite"/>
    </source>
</evidence>
<evidence type="ECO:0000256" key="3">
    <source>
        <dbReference type="ARBA" id="ARBA00023163"/>
    </source>
</evidence>
<keyword evidence="3" id="KW-0804">Transcription</keyword>
<dbReference type="GO" id="GO:0005634">
    <property type="term" value="C:nucleus"/>
    <property type="evidence" value="ECO:0007669"/>
    <property type="project" value="UniProtKB-SubCell"/>
</dbReference>
<keyword evidence="8" id="KW-1185">Reference proteome</keyword>
<comment type="similarity">
    <text evidence="5">Belongs to the GRAS family.</text>
</comment>
<accession>A0A1Q3C8A4</accession>
<proteinExistence type="inferred from homology"/>
<dbReference type="OrthoDB" id="677896at2759"/>
<gene>
    <name evidence="7" type="ORF">CFOL_v3_19768</name>
</gene>
<dbReference type="InterPro" id="IPR005202">
    <property type="entry name" value="TF_GRAS"/>
</dbReference>
<evidence type="ECO:0000313" key="8">
    <source>
        <dbReference type="Proteomes" id="UP000187406"/>
    </source>
</evidence>
<evidence type="ECO:0000256" key="4">
    <source>
        <dbReference type="ARBA" id="ARBA00023242"/>
    </source>
</evidence>
<feature type="short sequence motif" description="VHIID" evidence="5">
    <location>
        <begin position="387"/>
        <end position="391"/>
    </location>
</feature>
<comment type="subcellular location">
    <subcellularLocation>
        <location evidence="1">Nucleus</location>
    </subcellularLocation>
</comment>
<comment type="caution">
    <text evidence="7">The sequence shown here is derived from an EMBL/GenBank/DDBJ whole genome shotgun (WGS) entry which is preliminary data.</text>
</comment>
<feature type="region of interest" description="Disordered" evidence="6">
    <location>
        <begin position="244"/>
        <end position="277"/>
    </location>
</feature>
<evidence type="ECO:0000256" key="2">
    <source>
        <dbReference type="ARBA" id="ARBA00023015"/>
    </source>
</evidence>
<organism evidence="7 8">
    <name type="scientific">Cephalotus follicularis</name>
    <name type="common">Albany pitcher plant</name>
    <dbReference type="NCBI Taxonomy" id="3775"/>
    <lineage>
        <taxon>Eukaryota</taxon>
        <taxon>Viridiplantae</taxon>
        <taxon>Streptophyta</taxon>
        <taxon>Embryophyta</taxon>
        <taxon>Tracheophyta</taxon>
        <taxon>Spermatophyta</taxon>
        <taxon>Magnoliopsida</taxon>
        <taxon>eudicotyledons</taxon>
        <taxon>Gunneridae</taxon>
        <taxon>Pentapetalae</taxon>
        <taxon>rosids</taxon>
        <taxon>fabids</taxon>
        <taxon>Oxalidales</taxon>
        <taxon>Cephalotaceae</taxon>
        <taxon>Cephalotus</taxon>
    </lineage>
</organism>
<dbReference type="PROSITE" id="PS50985">
    <property type="entry name" value="GRAS"/>
    <property type="match status" value="1"/>
</dbReference>
<name>A0A1Q3C8A4_CEPFO</name>